<protein>
    <submittedName>
        <fullName evidence="1">Uncharacterized protein</fullName>
    </submittedName>
</protein>
<dbReference type="Proteomes" id="UP000467841">
    <property type="component" value="Unassembled WGS sequence"/>
</dbReference>
<evidence type="ECO:0000313" key="1">
    <source>
        <dbReference type="EMBL" id="CAA7050091.1"/>
    </source>
</evidence>
<proteinExistence type="predicted"/>
<evidence type="ECO:0000313" key="2">
    <source>
        <dbReference type="Proteomes" id="UP000467841"/>
    </source>
</evidence>
<gene>
    <name evidence="1" type="ORF">MERR_LOCUS37326</name>
</gene>
<comment type="caution">
    <text evidence="1">The sequence shown here is derived from an EMBL/GenBank/DDBJ whole genome shotgun (WGS) entry which is preliminary data.</text>
</comment>
<accession>A0A6D2KLR9</accession>
<reference evidence="1" key="1">
    <citation type="submission" date="2020-01" db="EMBL/GenBank/DDBJ databases">
        <authorList>
            <person name="Mishra B."/>
        </authorList>
    </citation>
    <scope>NUCLEOTIDE SEQUENCE [LARGE SCALE GENOMIC DNA]</scope>
</reference>
<name>A0A6D2KLR9_9BRAS</name>
<organism evidence="1 2">
    <name type="scientific">Microthlaspi erraticum</name>
    <dbReference type="NCBI Taxonomy" id="1685480"/>
    <lineage>
        <taxon>Eukaryota</taxon>
        <taxon>Viridiplantae</taxon>
        <taxon>Streptophyta</taxon>
        <taxon>Embryophyta</taxon>
        <taxon>Tracheophyta</taxon>
        <taxon>Spermatophyta</taxon>
        <taxon>Magnoliopsida</taxon>
        <taxon>eudicotyledons</taxon>
        <taxon>Gunneridae</taxon>
        <taxon>Pentapetalae</taxon>
        <taxon>rosids</taxon>
        <taxon>malvids</taxon>
        <taxon>Brassicales</taxon>
        <taxon>Brassicaceae</taxon>
        <taxon>Coluteocarpeae</taxon>
        <taxon>Microthlaspi</taxon>
    </lineage>
</organism>
<dbReference type="AlphaFoldDB" id="A0A6D2KLR9"/>
<dbReference type="EMBL" id="CACVBM020001440">
    <property type="protein sequence ID" value="CAA7050091.1"/>
    <property type="molecule type" value="Genomic_DNA"/>
</dbReference>
<sequence>MLSLSIKFYSIKTNIIIRPYSSEPELSNRCNASVATVAKLGFFLIVSFPAVSELKPPKGGSGELLDCSYNGLVSKMVIKIAEDTLKIR</sequence>
<keyword evidence="2" id="KW-1185">Reference proteome</keyword>